<organism evidence="1 2">
    <name type="scientific">[Candida] jaroonii</name>
    <dbReference type="NCBI Taxonomy" id="467808"/>
    <lineage>
        <taxon>Eukaryota</taxon>
        <taxon>Fungi</taxon>
        <taxon>Dikarya</taxon>
        <taxon>Ascomycota</taxon>
        <taxon>Saccharomycotina</taxon>
        <taxon>Pichiomycetes</taxon>
        <taxon>Debaryomycetaceae</taxon>
        <taxon>Yamadazyma</taxon>
    </lineage>
</organism>
<reference evidence="1" key="1">
    <citation type="submission" date="2022-06" db="EMBL/GenBank/DDBJ databases">
        <authorList>
            <person name="Legras J.-L."/>
            <person name="Devillers H."/>
            <person name="Grondin C."/>
        </authorList>
    </citation>
    <scope>NUCLEOTIDE SEQUENCE</scope>
    <source>
        <strain evidence="1">CLIB 1444</strain>
    </source>
</reference>
<evidence type="ECO:0000313" key="2">
    <source>
        <dbReference type="Proteomes" id="UP001152531"/>
    </source>
</evidence>
<dbReference type="EMBL" id="CALSDN010000002">
    <property type="protein sequence ID" value="CAH6719490.1"/>
    <property type="molecule type" value="Genomic_DNA"/>
</dbReference>
<gene>
    <name evidence="1" type="ORF">CLIB1444_02S09758</name>
</gene>
<protein>
    <submittedName>
        <fullName evidence="1">Uncharacterized protein</fullName>
    </submittedName>
</protein>
<name>A0ACA9Y533_9ASCO</name>
<sequence>MIFFFPIIGFVSVLLHGPMAIASIWFVITQVSISISNVIVLKLLMPDIEKICFDAVLSKEFHDNIVVMGKLNRIKKSPFIIKFRNYIWSLPSNLILPFLILRGILVFMASFIPIIGPLLVVYIKAPTRALQSHQRYFAYKSFDDKDIKNFYKSRKSEYVAFGLMANLLGSIPFLNLLFMFTNTIGAALWVVNIELQSQVQANSNDSESAKSVAAKNETKNDTKIEPVATSNQ</sequence>
<accession>A0ACA9Y533</accession>
<comment type="caution">
    <text evidence="1">The sequence shown here is derived from an EMBL/GenBank/DDBJ whole genome shotgun (WGS) entry which is preliminary data.</text>
</comment>
<proteinExistence type="predicted"/>
<keyword evidence="2" id="KW-1185">Reference proteome</keyword>
<evidence type="ECO:0000313" key="1">
    <source>
        <dbReference type="EMBL" id="CAH6719490.1"/>
    </source>
</evidence>
<dbReference type="Proteomes" id="UP001152531">
    <property type="component" value="Unassembled WGS sequence"/>
</dbReference>